<protein>
    <submittedName>
        <fullName evidence="2">Uncharacterized protein</fullName>
    </submittedName>
</protein>
<keyword evidence="1" id="KW-0812">Transmembrane</keyword>
<keyword evidence="1" id="KW-1133">Transmembrane helix</keyword>
<organism evidence="2">
    <name type="scientific">Calcidiscus leptoporus</name>
    <dbReference type="NCBI Taxonomy" id="127549"/>
    <lineage>
        <taxon>Eukaryota</taxon>
        <taxon>Haptista</taxon>
        <taxon>Haptophyta</taxon>
        <taxon>Prymnesiophyceae</taxon>
        <taxon>Coccolithales</taxon>
        <taxon>Calcidiscaceae</taxon>
        <taxon>Calcidiscus</taxon>
    </lineage>
</organism>
<accession>A0A7S0NYL0</accession>
<reference evidence="2" key="1">
    <citation type="submission" date="2021-01" db="EMBL/GenBank/DDBJ databases">
        <authorList>
            <person name="Corre E."/>
            <person name="Pelletier E."/>
            <person name="Niang G."/>
            <person name="Scheremetjew M."/>
            <person name="Finn R."/>
            <person name="Kale V."/>
            <person name="Holt S."/>
            <person name="Cochrane G."/>
            <person name="Meng A."/>
            <person name="Brown T."/>
            <person name="Cohen L."/>
        </authorList>
    </citation>
    <scope>NUCLEOTIDE SEQUENCE</scope>
    <source>
        <strain evidence="2">RCC1130</strain>
    </source>
</reference>
<dbReference type="AlphaFoldDB" id="A0A7S0NYL0"/>
<keyword evidence="1" id="KW-0472">Membrane</keyword>
<name>A0A7S0NYL0_9EUKA</name>
<sequence>MRERGVESRLDGSRTISLDLRGLPESVVRASVLQFFMQLARDVATTIPQESAAPTLPFIELLLSADDGRTTQTVRELCASLEPPVLLSEQRPALFAAALVVPAEEVQRWSIAVLRSWEMRQRHLRFGMFVGCHNFMYVGALLALLG</sequence>
<dbReference type="EMBL" id="HBER01033929">
    <property type="protein sequence ID" value="CAD8541810.1"/>
    <property type="molecule type" value="Transcribed_RNA"/>
</dbReference>
<proteinExistence type="predicted"/>
<evidence type="ECO:0000256" key="1">
    <source>
        <dbReference type="SAM" id="Phobius"/>
    </source>
</evidence>
<gene>
    <name evidence="2" type="ORF">CLEP1334_LOCUS17096</name>
</gene>
<feature type="transmembrane region" description="Helical" evidence="1">
    <location>
        <begin position="124"/>
        <end position="145"/>
    </location>
</feature>
<evidence type="ECO:0000313" key="2">
    <source>
        <dbReference type="EMBL" id="CAD8541810.1"/>
    </source>
</evidence>